<feature type="compositionally biased region" description="Polar residues" evidence="9">
    <location>
        <begin position="1"/>
        <end position="11"/>
    </location>
</feature>
<dbReference type="GO" id="GO:0005669">
    <property type="term" value="C:transcription factor TFIID complex"/>
    <property type="evidence" value="ECO:0007669"/>
    <property type="project" value="InterPro"/>
</dbReference>
<keyword evidence="4" id="KW-0805">Transcription regulation</keyword>
<feature type="region of interest" description="Disordered" evidence="9">
    <location>
        <begin position="191"/>
        <end position="214"/>
    </location>
</feature>
<evidence type="ECO:0000256" key="7">
    <source>
        <dbReference type="ARBA" id="ARBA00025346"/>
    </source>
</evidence>
<keyword evidence="12" id="KW-1185">Reference proteome</keyword>
<dbReference type="EMBL" id="SWFS01000566">
    <property type="protein sequence ID" value="KAA8897388.1"/>
    <property type="molecule type" value="Genomic_DNA"/>
</dbReference>
<evidence type="ECO:0000256" key="6">
    <source>
        <dbReference type="ARBA" id="ARBA00023242"/>
    </source>
</evidence>
<proteinExistence type="inferred from homology"/>
<evidence type="ECO:0000256" key="8">
    <source>
        <dbReference type="ARBA" id="ARBA00031747"/>
    </source>
</evidence>
<feature type="compositionally biased region" description="Low complexity" evidence="9">
    <location>
        <begin position="39"/>
        <end position="52"/>
    </location>
</feature>
<protein>
    <recommendedName>
        <fullName evidence="3">Transcription initiation factor TFIID subunit 4</fullName>
    </recommendedName>
    <alternativeName>
        <fullName evidence="8">TBP-associated factor 4</fullName>
    </alternativeName>
</protein>
<feature type="domain" description="Transcription initiation factor TFIID component TAF4 C-terminal" evidence="10">
    <location>
        <begin position="59"/>
        <end position="295"/>
    </location>
</feature>
<evidence type="ECO:0000256" key="3">
    <source>
        <dbReference type="ARBA" id="ARBA00017306"/>
    </source>
</evidence>
<keyword evidence="5" id="KW-0804">Transcription</keyword>
<dbReference type="AlphaFoldDB" id="A0A642UE67"/>
<dbReference type="Pfam" id="PF05236">
    <property type="entry name" value="TAF4"/>
    <property type="match status" value="1"/>
</dbReference>
<accession>A0A642UE67</accession>
<evidence type="ECO:0000256" key="2">
    <source>
        <dbReference type="ARBA" id="ARBA00006178"/>
    </source>
</evidence>
<evidence type="ECO:0000313" key="11">
    <source>
        <dbReference type="EMBL" id="KAA8897388.1"/>
    </source>
</evidence>
<dbReference type="CDD" id="cd08045">
    <property type="entry name" value="HFD_TAF4"/>
    <property type="match status" value="1"/>
</dbReference>
<comment type="subcellular location">
    <subcellularLocation>
        <location evidence="1">Nucleus</location>
    </subcellularLocation>
</comment>
<dbReference type="GO" id="GO:0006367">
    <property type="term" value="P:transcription initiation at RNA polymerase II promoter"/>
    <property type="evidence" value="ECO:0007669"/>
    <property type="project" value="TreeGrafter"/>
</dbReference>
<organism evidence="11 12">
    <name type="scientific">Trichomonascus ciferrii</name>
    <dbReference type="NCBI Taxonomy" id="44093"/>
    <lineage>
        <taxon>Eukaryota</taxon>
        <taxon>Fungi</taxon>
        <taxon>Dikarya</taxon>
        <taxon>Ascomycota</taxon>
        <taxon>Saccharomycotina</taxon>
        <taxon>Dipodascomycetes</taxon>
        <taxon>Dipodascales</taxon>
        <taxon>Trichomonascaceae</taxon>
        <taxon>Trichomonascus</taxon>
        <taxon>Trichomonascus ciferrii complex</taxon>
    </lineage>
</organism>
<dbReference type="VEuPathDB" id="FungiDB:TRICI_006732"/>
<dbReference type="InterPro" id="IPR007900">
    <property type="entry name" value="TAF4_C"/>
</dbReference>
<gene>
    <name evidence="11" type="ORF">TRICI_006732</name>
</gene>
<reference evidence="11" key="1">
    <citation type="journal article" date="2019" name="G3 (Bethesda)">
        <title>Genome Assemblies of Two Rare Opportunistic Yeast Pathogens: Diutina rugosa (syn. Candida rugosa) and Trichomonascus ciferrii (syn. Candida ciferrii).</title>
        <authorList>
            <person name="Mixao V."/>
            <person name="Saus E."/>
            <person name="Hansen A.P."/>
            <person name="Lass-Florl C."/>
            <person name="Gabaldon T."/>
        </authorList>
    </citation>
    <scope>NUCLEOTIDE SEQUENCE</scope>
    <source>
        <strain evidence="11">CBS 4856</strain>
    </source>
</reference>
<comment type="caution">
    <text evidence="11">The sequence shown here is derived from an EMBL/GenBank/DDBJ whole genome shotgun (WGS) entry which is preliminary data.</text>
</comment>
<keyword evidence="6" id="KW-0539">Nucleus</keyword>
<dbReference type="GO" id="GO:0016251">
    <property type="term" value="F:RNA polymerase II general transcription initiation factor activity"/>
    <property type="evidence" value="ECO:0007669"/>
    <property type="project" value="TreeGrafter"/>
</dbReference>
<evidence type="ECO:0000256" key="9">
    <source>
        <dbReference type="SAM" id="MobiDB-lite"/>
    </source>
</evidence>
<dbReference type="PANTHER" id="PTHR15138">
    <property type="entry name" value="TRANSCRIPTION INITIATION FACTOR TFIID SUBUNIT 4"/>
    <property type="match status" value="1"/>
</dbReference>
<dbReference type="OrthoDB" id="21060at2759"/>
<comment type="similarity">
    <text evidence="2">Belongs to the TAF4 family.</text>
</comment>
<evidence type="ECO:0000256" key="4">
    <source>
        <dbReference type="ARBA" id="ARBA00023015"/>
    </source>
</evidence>
<dbReference type="GO" id="GO:0003677">
    <property type="term" value="F:DNA binding"/>
    <property type="evidence" value="ECO:0007669"/>
    <property type="project" value="TreeGrafter"/>
</dbReference>
<evidence type="ECO:0000256" key="1">
    <source>
        <dbReference type="ARBA" id="ARBA00004123"/>
    </source>
</evidence>
<evidence type="ECO:0000256" key="5">
    <source>
        <dbReference type="ARBA" id="ARBA00023163"/>
    </source>
</evidence>
<dbReference type="InterPro" id="IPR045144">
    <property type="entry name" value="TAF4"/>
</dbReference>
<evidence type="ECO:0000313" key="12">
    <source>
        <dbReference type="Proteomes" id="UP000761534"/>
    </source>
</evidence>
<name>A0A642UE67_9ASCO</name>
<comment type="function">
    <text evidence="7">Functions as a component of the DNA-binding general transcription factor complex TFIID. Binding of TFIID to a promoter (with or without TATA element) is the initial step in pre-initiation complex (PIC) formation. TFIID plays a key role in the regulation of gene expression by RNA polymerase II through different activities such as transcription activator interaction, core promoter recognition and selectivity, TFIIA and TFIIB interaction, chromatin modification (histone acetylation by TAF1), facilitation of DNA opening and initiation of transcription.</text>
</comment>
<dbReference type="Proteomes" id="UP000761534">
    <property type="component" value="Unassembled WGS sequence"/>
</dbReference>
<feature type="region of interest" description="Disordered" evidence="9">
    <location>
        <begin position="1"/>
        <end position="60"/>
    </location>
</feature>
<dbReference type="PANTHER" id="PTHR15138:SF14">
    <property type="entry name" value="TRANSCRIPTION INITIATION FACTOR TFIID SUBUNIT 4"/>
    <property type="match status" value="1"/>
</dbReference>
<evidence type="ECO:0000259" key="10">
    <source>
        <dbReference type="Pfam" id="PF05236"/>
    </source>
</evidence>
<sequence length="300" mass="32558">MSSETPQSGTNSKRPSPPTASSSAPKRVKGNNEEGGEGSQNNSGSGPSVPGPSMDPDQLSDALLSAGVDLKEEENLLSSSLTTEQQYTRAAAVQGTTPARTSPAVDFLNSPKLLTMVRKIAAEAGVRHVFDKDNEITRLLSVSCQEWLTDIITSMVVLNRHRRRSRNDVHSDISRALRNLAVKDKEAEDRRLAQKAVMGSESGQNGEDKKNAVSEETQYRAANATALMMTGKKKYSWLTGGSSSPGMRSSGGLPRNEGNIRYREAREEPNLALRDLLGALEERRFGVEKTLVKGYAKLKN</sequence>